<keyword evidence="2" id="KW-0677">Repeat</keyword>
<evidence type="ECO:0000313" key="5">
    <source>
        <dbReference type="Proteomes" id="UP001301350"/>
    </source>
</evidence>
<dbReference type="PROSITE" id="PS50082">
    <property type="entry name" value="WD_REPEATS_2"/>
    <property type="match status" value="2"/>
</dbReference>
<accession>A0AAV9IY37</accession>
<dbReference type="InterPro" id="IPR036322">
    <property type="entry name" value="WD40_repeat_dom_sf"/>
</dbReference>
<evidence type="ECO:0000256" key="3">
    <source>
        <dbReference type="PROSITE-ProRule" id="PRU00221"/>
    </source>
</evidence>
<organism evidence="4 5">
    <name type="scientific">Cyanidium caldarium</name>
    <name type="common">Red alga</name>
    <dbReference type="NCBI Taxonomy" id="2771"/>
    <lineage>
        <taxon>Eukaryota</taxon>
        <taxon>Rhodophyta</taxon>
        <taxon>Bangiophyceae</taxon>
        <taxon>Cyanidiales</taxon>
        <taxon>Cyanidiaceae</taxon>
        <taxon>Cyanidium</taxon>
    </lineage>
</organism>
<sequence>MRLPPAREVRSGPGLPTVVGANSLVFPATVVRLPEEAVTYSIAVEEENENVALVASSDTTVQRVELSTGASEVAFRGHKAAVNDVVEIREGLAASCSLDRTVQVFNVRTGATLAALRGHRGPVYALAVDPETGRLLSASGDGTIRLWDNANTSAVHTVVCHKPHKGVTPFELYDVEFLSYTGHGLHHAITASQNSRADLWDLTRTDNVPVLSVQRGVQGELRCVKMLPDCSGQEFLTAGEDQVLRLWDARAGDEPAYEFRAHRDAIWGLATDGRRVTTTSVRGRAIFWDVRMRKIESQLLGHGPFRCVSVAPSKRTFHLGNFNGNVYSVWTAKIPPASLPEYDVPVSDEEPPCFTLAREHMRRSKDPFLTEIPRPIIHRRLKCKAIGDCCTIS</sequence>
<keyword evidence="1 3" id="KW-0853">WD repeat</keyword>
<dbReference type="InterPro" id="IPR015943">
    <property type="entry name" value="WD40/YVTN_repeat-like_dom_sf"/>
</dbReference>
<keyword evidence="5" id="KW-1185">Reference proteome</keyword>
<reference evidence="4 5" key="1">
    <citation type="submission" date="2022-07" db="EMBL/GenBank/DDBJ databases">
        <title>Genome-wide signatures of adaptation to extreme environments.</title>
        <authorList>
            <person name="Cho C.H."/>
            <person name="Yoon H.S."/>
        </authorList>
    </citation>
    <scope>NUCLEOTIDE SEQUENCE [LARGE SCALE GENOMIC DNA]</scope>
    <source>
        <strain evidence="4 5">DBV 063 E5</strain>
    </source>
</reference>
<dbReference type="PROSITE" id="PS50294">
    <property type="entry name" value="WD_REPEATS_REGION"/>
    <property type="match status" value="1"/>
</dbReference>
<protein>
    <submittedName>
        <fullName evidence="4">Uncharacterized protein</fullName>
    </submittedName>
</protein>
<gene>
    <name evidence="4" type="ORF">CDCA_CDCA10G3044</name>
</gene>
<dbReference type="AlphaFoldDB" id="A0AAV9IY37"/>
<dbReference type="Proteomes" id="UP001301350">
    <property type="component" value="Unassembled WGS sequence"/>
</dbReference>
<dbReference type="SUPFAM" id="SSF50978">
    <property type="entry name" value="WD40 repeat-like"/>
    <property type="match status" value="1"/>
</dbReference>
<comment type="caution">
    <text evidence="4">The sequence shown here is derived from an EMBL/GenBank/DDBJ whole genome shotgun (WGS) entry which is preliminary data.</text>
</comment>
<evidence type="ECO:0000256" key="1">
    <source>
        <dbReference type="ARBA" id="ARBA00022574"/>
    </source>
</evidence>
<evidence type="ECO:0000256" key="2">
    <source>
        <dbReference type="ARBA" id="ARBA00022737"/>
    </source>
</evidence>
<feature type="repeat" description="WD" evidence="3">
    <location>
        <begin position="214"/>
        <end position="257"/>
    </location>
</feature>
<dbReference type="Pfam" id="PF00400">
    <property type="entry name" value="WD40"/>
    <property type="match status" value="2"/>
</dbReference>
<name>A0AAV9IY37_CYACA</name>
<dbReference type="PANTHER" id="PTHR19879:SF7">
    <property type="entry name" value="PROTEASOMAL ATPASE-ASSOCIATED FACTOR 1"/>
    <property type="match status" value="1"/>
</dbReference>
<dbReference type="InterPro" id="IPR020472">
    <property type="entry name" value="WD40_PAC1"/>
</dbReference>
<dbReference type="SMART" id="SM00320">
    <property type="entry name" value="WD40"/>
    <property type="match status" value="5"/>
</dbReference>
<dbReference type="InterPro" id="IPR001680">
    <property type="entry name" value="WD40_rpt"/>
</dbReference>
<proteinExistence type="predicted"/>
<dbReference type="PANTHER" id="PTHR19879">
    <property type="entry name" value="TRANSCRIPTION INITIATION FACTOR TFIID"/>
    <property type="match status" value="1"/>
</dbReference>
<evidence type="ECO:0000313" key="4">
    <source>
        <dbReference type="EMBL" id="KAK4537019.1"/>
    </source>
</evidence>
<dbReference type="Gene3D" id="2.130.10.10">
    <property type="entry name" value="YVTN repeat-like/Quinoprotein amine dehydrogenase"/>
    <property type="match status" value="2"/>
</dbReference>
<dbReference type="PRINTS" id="PR00320">
    <property type="entry name" value="GPROTEINBRPT"/>
</dbReference>
<feature type="repeat" description="WD" evidence="3">
    <location>
        <begin position="116"/>
        <end position="157"/>
    </location>
</feature>
<dbReference type="EMBL" id="JANCYW010000010">
    <property type="protein sequence ID" value="KAK4537019.1"/>
    <property type="molecule type" value="Genomic_DNA"/>
</dbReference>